<proteinExistence type="predicted"/>
<reference evidence="2 3" key="1">
    <citation type="submission" date="2020-08" db="EMBL/GenBank/DDBJ databases">
        <title>Genomic Encyclopedia of Type Strains, Phase IV (KMG-IV): sequencing the most valuable type-strain genomes for metagenomic binning, comparative biology and taxonomic classification.</title>
        <authorList>
            <person name="Goeker M."/>
        </authorList>
    </citation>
    <scope>NUCLEOTIDE SEQUENCE [LARGE SCALE GENOMIC DNA]</scope>
    <source>
        <strain evidence="2 3">DSM 12252</strain>
    </source>
</reference>
<feature type="region of interest" description="Disordered" evidence="1">
    <location>
        <begin position="1"/>
        <end position="32"/>
    </location>
</feature>
<dbReference type="EMBL" id="JACHIG010000002">
    <property type="protein sequence ID" value="MBB5031580.1"/>
    <property type="molecule type" value="Genomic_DNA"/>
</dbReference>
<name>A0A7W8DJ22_9BACT</name>
<sequence length="32" mass="3843">MHKAELLEEWDRPDPTRPRIAQRLRVSNTSHC</sequence>
<keyword evidence="3" id="KW-1185">Reference proteome</keyword>
<feature type="compositionally biased region" description="Basic and acidic residues" evidence="1">
    <location>
        <begin position="1"/>
        <end position="17"/>
    </location>
</feature>
<protein>
    <submittedName>
        <fullName evidence="2">Uncharacterized protein</fullName>
    </submittedName>
</protein>
<accession>A0A7W8DJ22</accession>
<dbReference type="Proteomes" id="UP000590740">
    <property type="component" value="Unassembled WGS sequence"/>
</dbReference>
<organism evidence="2 3">
    <name type="scientific">Prosthecobacter vanneervenii</name>
    <dbReference type="NCBI Taxonomy" id="48466"/>
    <lineage>
        <taxon>Bacteria</taxon>
        <taxon>Pseudomonadati</taxon>
        <taxon>Verrucomicrobiota</taxon>
        <taxon>Verrucomicrobiia</taxon>
        <taxon>Verrucomicrobiales</taxon>
        <taxon>Verrucomicrobiaceae</taxon>
        <taxon>Prosthecobacter</taxon>
    </lineage>
</organism>
<comment type="caution">
    <text evidence="2">The sequence shown here is derived from an EMBL/GenBank/DDBJ whole genome shotgun (WGS) entry which is preliminary data.</text>
</comment>
<dbReference type="AlphaFoldDB" id="A0A7W8DJ22"/>
<evidence type="ECO:0000256" key="1">
    <source>
        <dbReference type="SAM" id="MobiDB-lite"/>
    </source>
</evidence>
<gene>
    <name evidence="2" type="ORF">HNQ65_001148</name>
</gene>
<evidence type="ECO:0000313" key="2">
    <source>
        <dbReference type="EMBL" id="MBB5031580.1"/>
    </source>
</evidence>
<evidence type="ECO:0000313" key="3">
    <source>
        <dbReference type="Proteomes" id="UP000590740"/>
    </source>
</evidence>